<dbReference type="AlphaFoldDB" id="A0A078AN43"/>
<reference evidence="1 2" key="1">
    <citation type="submission" date="2014-06" db="EMBL/GenBank/DDBJ databases">
        <authorList>
            <person name="Swart Estienne"/>
        </authorList>
    </citation>
    <scope>NUCLEOTIDE SEQUENCE [LARGE SCALE GENOMIC DNA]</scope>
    <source>
        <strain evidence="1 2">130c</strain>
    </source>
</reference>
<name>A0A078AN43_STYLE</name>
<protein>
    <submittedName>
        <fullName evidence="1">Uncharacterized protein</fullName>
    </submittedName>
</protein>
<sequence>MTSLVETYQKQYAVITKPEFVEYIQFLRFLKLTENPAIISLEPKICFACWSIFTKNYETRHLGHQQTKNFKVMAEANADSIISLKQKYLRYDSEQKTVEKFQVDQEFMNIIRKEFSSFQASEQQKQREQYTQQQQPS</sequence>
<dbReference type="Proteomes" id="UP000039865">
    <property type="component" value="Unassembled WGS sequence"/>
</dbReference>
<organism evidence="1 2">
    <name type="scientific">Stylonychia lemnae</name>
    <name type="common">Ciliate</name>
    <dbReference type="NCBI Taxonomy" id="5949"/>
    <lineage>
        <taxon>Eukaryota</taxon>
        <taxon>Sar</taxon>
        <taxon>Alveolata</taxon>
        <taxon>Ciliophora</taxon>
        <taxon>Intramacronucleata</taxon>
        <taxon>Spirotrichea</taxon>
        <taxon>Stichotrichia</taxon>
        <taxon>Sporadotrichida</taxon>
        <taxon>Oxytrichidae</taxon>
        <taxon>Stylonychinae</taxon>
        <taxon>Stylonychia</taxon>
    </lineage>
</organism>
<proteinExistence type="predicted"/>
<evidence type="ECO:0000313" key="2">
    <source>
        <dbReference type="Proteomes" id="UP000039865"/>
    </source>
</evidence>
<dbReference type="InParanoid" id="A0A078AN43"/>
<evidence type="ECO:0000313" key="1">
    <source>
        <dbReference type="EMBL" id="CDW82777.1"/>
    </source>
</evidence>
<dbReference type="EMBL" id="CCKQ01011233">
    <property type="protein sequence ID" value="CDW82777.1"/>
    <property type="molecule type" value="Genomic_DNA"/>
</dbReference>
<keyword evidence="2" id="KW-1185">Reference proteome</keyword>
<gene>
    <name evidence="1" type="primary">Contig18776.g19923</name>
    <name evidence="1" type="ORF">STYLEM_11812</name>
</gene>
<accession>A0A078AN43</accession>